<dbReference type="AlphaFoldDB" id="A0A9X7E140"/>
<evidence type="ECO:0000313" key="2">
    <source>
        <dbReference type="Proteomes" id="UP000225135"/>
    </source>
</evidence>
<dbReference type="Proteomes" id="UP000225135">
    <property type="component" value="Unassembled WGS sequence"/>
</dbReference>
<protein>
    <submittedName>
        <fullName evidence="1">Uncharacterized protein</fullName>
    </submittedName>
</protein>
<gene>
    <name evidence="1" type="ORF">COI69_29380</name>
</gene>
<comment type="caution">
    <text evidence="1">The sequence shown here is derived from an EMBL/GenBank/DDBJ whole genome shotgun (WGS) entry which is preliminary data.</text>
</comment>
<dbReference type="RefSeq" id="WP_016083786.1">
    <property type="nucleotide sequence ID" value="NZ_NUQH01000064.1"/>
</dbReference>
<name>A0A9X7E140_BACCE</name>
<sequence length="97" mass="11269">MYTNINPTAIEPWRQLVEVLKFHEDETIRFHIESKDGSMFIAQTIPNMKHGEYEGHEKLGHIISISSTDIEHGHANITLHKENIIKVKSTYILEEIM</sequence>
<proteinExistence type="predicted"/>
<accession>A0A9X7E140</accession>
<organism evidence="1 2">
    <name type="scientific">Bacillus cereus</name>
    <dbReference type="NCBI Taxonomy" id="1396"/>
    <lineage>
        <taxon>Bacteria</taxon>
        <taxon>Bacillati</taxon>
        <taxon>Bacillota</taxon>
        <taxon>Bacilli</taxon>
        <taxon>Bacillales</taxon>
        <taxon>Bacillaceae</taxon>
        <taxon>Bacillus</taxon>
        <taxon>Bacillus cereus group</taxon>
    </lineage>
</organism>
<dbReference type="EMBL" id="NUUR01000125">
    <property type="protein sequence ID" value="PHG74745.1"/>
    <property type="molecule type" value="Genomic_DNA"/>
</dbReference>
<evidence type="ECO:0000313" key="1">
    <source>
        <dbReference type="EMBL" id="PHG74745.1"/>
    </source>
</evidence>
<reference evidence="1 2" key="1">
    <citation type="submission" date="2017-09" db="EMBL/GenBank/DDBJ databases">
        <title>Large-scale bioinformatics analysis of Bacillus genomes uncovers conserved roles of natural products in bacterial physiology.</title>
        <authorList>
            <consortium name="Agbiome Team Llc"/>
            <person name="Bleich R.M."/>
            <person name="Grubbs K.J."/>
            <person name="Santa Maria K.C."/>
            <person name="Allen S.E."/>
            <person name="Farag S."/>
            <person name="Shank E.A."/>
            <person name="Bowers A."/>
        </authorList>
    </citation>
    <scope>NUCLEOTIDE SEQUENCE [LARGE SCALE GENOMIC DNA]</scope>
    <source>
        <strain evidence="1 2">AFS029792</strain>
    </source>
</reference>